<dbReference type="Gene3D" id="2.70.50.50">
    <property type="entry name" value="chitin-binding protein cbp21"/>
    <property type="match status" value="1"/>
</dbReference>
<evidence type="ECO:0000259" key="6">
    <source>
        <dbReference type="Pfam" id="PF03067"/>
    </source>
</evidence>
<evidence type="ECO:0000313" key="9">
    <source>
        <dbReference type="Proteomes" id="UP000441399"/>
    </source>
</evidence>
<dbReference type="Pfam" id="PF03067">
    <property type="entry name" value="LPMO_10"/>
    <property type="match status" value="1"/>
</dbReference>
<dbReference type="PANTHER" id="PTHR34823:SF1">
    <property type="entry name" value="CHITIN-BINDING TYPE-4 DOMAIN-CONTAINING PROTEIN"/>
    <property type="match status" value="1"/>
</dbReference>
<keyword evidence="2" id="KW-0147">Chitin-binding</keyword>
<keyword evidence="5" id="KW-0472">Membrane</keyword>
<dbReference type="Pfam" id="PF18416">
    <property type="entry name" value="GbpA_2"/>
    <property type="match status" value="2"/>
</dbReference>
<feature type="domain" description="Chitin-binding type-4" evidence="6">
    <location>
        <begin position="53"/>
        <end position="257"/>
    </location>
</feature>
<dbReference type="PANTHER" id="PTHR34823">
    <property type="entry name" value="GLCNAC-BINDING PROTEIN A"/>
    <property type="match status" value="1"/>
</dbReference>
<keyword evidence="5" id="KW-1133">Transmembrane helix</keyword>
<dbReference type="EMBL" id="CACSIO010000005">
    <property type="protein sequence ID" value="CAA0098837.1"/>
    <property type="molecule type" value="Genomic_DNA"/>
</dbReference>
<keyword evidence="1" id="KW-0964">Secreted</keyword>
<accession>A0A5S9P5S8</accession>
<feature type="region of interest" description="Disordered" evidence="4">
    <location>
        <begin position="724"/>
        <end position="768"/>
    </location>
</feature>
<evidence type="ECO:0000256" key="2">
    <source>
        <dbReference type="ARBA" id="ARBA00022669"/>
    </source>
</evidence>
<dbReference type="InterPro" id="IPR004302">
    <property type="entry name" value="Cellulose/chitin-bd_N"/>
</dbReference>
<dbReference type="Gene3D" id="3.30.70.2150">
    <property type="match status" value="2"/>
</dbReference>
<proteinExistence type="predicted"/>
<evidence type="ECO:0000259" key="7">
    <source>
        <dbReference type="Pfam" id="PF18416"/>
    </source>
</evidence>
<dbReference type="CDD" id="cd21177">
    <property type="entry name" value="LPMO_AA10"/>
    <property type="match status" value="1"/>
</dbReference>
<dbReference type="SUPFAM" id="SSF81296">
    <property type="entry name" value="E set domains"/>
    <property type="match status" value="1"/>
</dbReference>
<feature type="region of interest" description="Disordered" evidence="4">
    <location>
        <begin position="260"/>
        <end position="279"/>
    </location>
</feature>
<evidence type="ECO:0000256" key="3">
    <source>
        <dbReference type="ARBA" id="ARBA00022729"/>
    </source>
</evidence>
<evidence type="ECO:0000256" key="1">
    <source>
        <dbReference type="ARBA" id="ARBA00022525"/>
    </source>
</evidence>
<sequence>MKENVYQKLWFIRFLMLHIHDRACPNKIRTVEYAVYAVLALIISLISTEVFAHGYNLSPTPARQIMCKNQGSNNQTCQTAIAINPGAIYCPHCINGSIRFTSSNYDPSNEYLPRDTAQELGLVRESIVDGSLCSGGGGGEGGRGKLWDIVPAPGQDWLYTDVTPGTTMRLDYSANVPHNPSFWQIFVSKPGYDPRTAKLTWNDLELVKQIGNISTEGGVYPLRDIKLPSNRSGRAILYTRWQRYDAAGEGFYNCSDINFVGGNPDPDPDPDPDPTEPPADWPVAEIGKFVNVELVAEAGDTVVFELRNSSGAIVNETELLVQPDITETAKWAEQLAIIINANNMPDVLTIGQWHAEMNHIMYMPDDPWNNLVWAPKDGTYTARVYVEKGDDPDPTPGNPVAIGQFVKESDDGKAKPGDTVVLKVTDENRVPVVNKTLSIVDGNTDIRTWAQQLASMVNMTPDTTIFVGTQTGDDTIEFDPGNVFSNQVWAPNVSYGFTLVVSNNDPVDPPPGEQLPPLYDYDYPDSMSTYRGGMRVKAEDGLIYECRGWPTEGWCTQAAYSPTGTYSDQAWFPVNPADDPTEIPGGTPEFDHIWQGIGGDARYASGVRVFQSRGTPGAQGVYECLGYPNSGWCQQRAYAPAVSDAWGQAWRKVGPNEGVPPEDLPDYQYTYPENRENYASGVRVFQPRGESGVYQCKPFPFGGWCVQDAYAPGVSQFWQQAWDKVPAPANPGNGRGENPSDNPGGIPGDNPSDNPGSDPGDEPVLPPSLSALGSGSIDIWVLMSLMSLGYFVRRR</sequence>
<dbReference type="InterPro" id="IPR041029">
    <property type="entry name" value="GbpA_2"/>
</dbReference>
<feature type="domain" description="N-acetylglucosamine binding protein A" evidence="7">
    <location>
        <begin position="286"/>
        <end position="381"/>
    </location>
</feature>
<dbReference type="Proteomes" id="UP000441399">
    <property type="component" value="Unassembled WGS sequence"/>
</dbReference>
<keyword evidence="5" id="KW-0812">Transmembrane</keyword>
<keyword evidence="9" id="KW-1185">Reference proteome</keyword>
<dbReference type="InterPro" id="IPR014756">
    <property type="entry name" value="Ig_E-set"/>
</dbReference>
<feature type="domain" description="N-acetylglucosamine binding protein A" evidence="7">
    <location>
        <begin position="412"/>
        <end position="501"/>
    </location>
</feature>
<feature type="transmembrane region" description="Helical" evidence="5">
    <location>
        <begin position="33"/>
        <end position="55"/>
    </location>
</feature>
<gene>
    <name evidence="8" type="primary">cbpD_3</name>
    <name evidence="8" type="ORF">OPDIPICF_04196</name>
</gene>
<keyword evidence="3" id="KW-0732">Signal</keyword>
<reference evidence="8 9" key="1">
    <citation type="submission" date="2019-11" db="EMBL/GenBank/DDBJ databases">
        <authorList>
            <person name="Holert J."/>
        </authorList>
    </citation>
    <scope>NUCLEOTIDE SEQUENCE [LARGE SCALE GENOMIC DNA]</scope>
    <source>
        <strain evidence="8">SB11_3</strain>
    </source>
</reference>
<organism evidence="8 9">
    <name type="scientific">BD1-7 clade bacterium</name>
    <dbReference type="NCBI Taxonomy" id="2029982"/>
    <lineage>
        <taxon>Bacteria</taxon>
        <taxon>Pseudomonadati</taxon>
        <taxon>Pseudomonadota</taxon>
        <taxon>Gammaproteobacteria</taxon>
        <taxon>Cellvibrionales</taxon>
        <taxon>Spongiibacteraceae</taxon>
        <taxon>BD1-7 clade</taxon>
    </lineage>
</organism>
<dbReference type="AlphaFoldDB" id="A0A5S9P5S8"/>
<dbReference type="GO" id="GO:0008061">
    <property type="term" value="F:chitin binding"/>
    <property type="evidence" value="ECO:0007669"/>
    <property type="project" value="UniProtKB-KW"/>
</dbReference>
<protein>
    <submittedName>
        <fullName evidence="8">Chitin-binding protein CbpD</fullName>
    </submittedName>
</protein>
<name>A0A5S9P5S8_9GAMM</name>
<evidence type="ECO:0000313" key="8">
    <source>
        <dbReference type="EMBL" id="CAA0098837.1"/>
    </source>
</evidence>
<evidence type="ECO:0000256" key="5">
    <source>
        <dbReference type="SAM" id="Phobius"/>
    </source>
</evidence>
<dbReference type="InterPro" id="IPR051024">
    <property type="entry name" value="GlcNAc_Chitin_IntDeg"/>
</dbReference>
<evidence type="ECO:0000256" key="4">
    <source>
        <dbReference type="SAM" id="MobiDB-lite"/>
    </source>
</evidence>